<comment type="caution">
    <text evidence="2">The sequence shown here is derived from an EMBL/GenBank/DDBJ whole genome shotgun (WGS) entry which is preliminary data.</text>
</comment>
<dbReference type="InterPro" id="IPR028939">
    <property type="entry name" value="P5C_Rdtase_cat_N"/>
</dbReference>
<protein>
    <submittedName>
        <fullName evidence="2">NADPH-dependent F420 reductase</fullName>
    </submittedName>
</protein>
<reference evidence="3" key="1">
    <citation type="journal article" date="2019" name="Int. J. Syst. Evol. Microbiol.">
        <title>The Global Catalogue of Microorganisms (GCM) 10K type strain sequencing project: providing services to taxonomists for standard genome sequencing and annotation.</title>
        <authorList>
            <consortium name="The Broad Institute Genomics Platform"/>
            <consortium name="The Broad Institute Genome Sequencing Center for Infectious Disease"/>
            <person name="Wu L."/>
            <person name="Ma J."/>
        </authorList>
    </citation>
    <scope>NUCLEOTIDE SEQUENCE [LARGE SCALE GENOMIC DNA]</scope>
    <source>
        <strain evidence="3">CCUG 49018</strain>
    </source>
</reference>
<evidence type="ECO:0000313" key="3">
    <source>
        <dbReference type="Proteomes" id="UP001597182"/>
    </source>
</evidence>
<sequence length="254" mass="26212">MRIGIIGTGSIGAELTRKLGAAGHVVQVANTRGPGSLAGLAAESGAAPTALDEVCCDVDVLITSIPFGSTPTLRPIIDRLPADVPVADTSNYYPHRDGRIAEIDDGTAEGVWIERHLGRPVVRAWNALLSTTLAGRARPQGAADRLAVPVAGGGPGAKEIVMGLVDDTGFDPVDAGTVDDTWRMQAGAPGYCTELTAAQLQEVLAHTDPDAVVVRREAVMAIIGSWPPGSSSFFDDVLALYRAAAGPTLTAARA</sequence>
<gene>
    <name evidence="2" type="ORF">ACFQ34_32145</name>
</gene>
<evidence type="ECO:0000259" key="1">
    <source>
        <dbReference type="Pfam" id="PF03807"/>
    </source>
</evidence>
<accession>A0ABW3VS56</accession>
<dbReference type="EMBL" id="JBHTMB010000322">
    <property type="protein sequence ID" value="MFD1237961.1"/>
    <property type="molecule type" value="Genomic_DNA"/>
</dbReference>
<proteinExistence type="predicted"/>
<name>A0ABW3VS56_9PSEU</name>
<feature type="domain" description="Pyrroline-5-carboxylate reductase catalytic N-terminal" evidence="1">
    <location>
        <begin position="2"/>
        <end position="91"/>
    </location>
</feature>
<keyword evidence="3" id="KW-1185">Reference proteome</keyword>
<dbReference type="Gene3D" id="3.40.50.720">
    <property type="entry name" value="NAD(P)-binding Rossmann-like Domain"/>
    <property type="match status" value="1"/>
</dbReference>
<dbReference type="InterPro" id="IPR036291">
    <property type="entry name" value="NAD(P)-bd_dom_sf"/>
</dbReference>
<dbReference type="Pfam" id="PF03807">
    <property type="entry name" value="F420_oxidored"/>
    <property type="match status" value="1"/>
</dbReference>
<dbReference type="RefSeq" id="WP_013676128.1">
    <property type="nucleotide sequence ID" value="NZ_BAABKS010000055.1"/>
</dbReference>
<dbReference type="Proteomes" id="UP001597182">
    <property type="component" value="Unassembled WGS sequence"/>
</dbReference>
<dbReference type="SUPFAM" id="SSF51735">
    <property type="entry name" value="NAD(P)-binding Rossmann-fold domains"/>
    <property type="match status" value="1"/>
</dbReference>
<evidence type="ECO:0000313" key="2">
    <source>
        <dbReference type="EMBL" id="MFD1237961.1"/>
    </source>
</evidence>
<organism evidence="2 3">
    <name type="scientific">Pseudonocardia benzenivorans</name>
    <dbReference type="NCBI Taxonomy" id="228005"/>
    <lineage>
        <taxon>Bacteria</taxon>
        <taxon>Bacillati</taxon>
        <taxon>Actinomycetota</taxon>
        <taxon>Actinomycetes</taxon>
        <taxon>Pseudonocardiales</taxon>
        <taxon>Pseudonocardiaceae</taxon>
        <taxon>Pseudonocardia</taxon>
    </lineage>
</organism>